<dbReference type="InterPro" id="IPR021145">
    <property type="entry name" value="Portal_protein_SPP1_Gp6-like"/>
</dbReference>
<gene>
    <name evidence="2" type="ORF">SO3561_06292</name>
</gene>
<accession>A0A250VKZ7</accession>
<dbReference type="RefSeq" id="WP_079065527.1">
    <property type="nucleotide sequence ID" value="NZ_BDQI01000015.1"/>
</dbReference>
<dbReference type="EMBL" id="BDQI01000015">
    <property type="protein sequence ID" value="GAX54739.1"/>
    <property type="molecule type" value="Genomic_DNA"/>
</dbReference>
<evidence type="ECO:0000256" key="1">
    <source>
        <dbReference type="SAM" id="MobiDB-lite"/>
    </source>
</evidence>
<name>A0A250VKZ7_STROL</name>
<dbReference type="AlphaFoldDB" id="A0A250VKZ7"/>
<organism evidence="2 3">
    <name type="scientific">Streptomyces olivochromogenes</name>
    <dbReference type="NCBI Taxonomy" id="1963"/>
    <lineage>
        <taxon>Bacteria</taxon>
        <taxon>Bacillati</taxon>
        <taxon>Actinomycetota</taxon>
        <taxon>Actinomycetes</taxon>
        <taxon>Kitasatosporales</taxon>
        <taxon>Streptomycetaceae</taxon>
        <taxon>Streptomyces</taxon>
    </lineage>
</organism>
<evidence type="ECO:0008006" key="4">
    <source>
        <dbReference type="Google" id="ProtNLM"/>
    </source>
</evidence>
<comment type="caution">
    <text evidence="2">The sequence shown here is derived from an EMBL/GenBank/DDBJ whole genome shotgun (WGS) entry which is preliminary data.</text>
</comment>
<evidence type="ECO:0000313" key="3">
    <source>
        <dbReference type="Proteomes" id="UP000217446"/>
    </source>
</evidence>
<sequence length="472" mass="52709">MSTPVEPHLIGLETLHADYFELVNARPAYEEAEAFYCGMVEESYSSPKVARLLAKFGLNDFPSFNLAHIAVDAVIDQLHLNSVTTEDNALDNVLDDLRDANDLDEEFPILMQNAGKFGDSYLFVWPSTDDSGNTVGVRMEPQDPRVARVFYSIENPTEMARAIQSWELGSGTSLVVRVNVYYADHIERWFHKGKVPKNPKQAKWEPFTEDGSPAFIQNPFNQVPYFHYRTSRPYGIPLHKNAYGPQLAINKLVTSHLATVDYQSFPQRYALVDPTADKAGSQTGDFDPEHPLDGLDPEDSGESQLDASPSAVWDLEGYKTVGQFDASDPSVFLKPLDRYIKVMAQATEIPFQAFDSTGDAISGESRRVANEPLYVRVENLQRKFGSTHRKAYQFALEVLGEEAGDLTVNWKPVRNINDLNGIQMLLLKRQLGVPNDVLLAEAGYNSADIDSWLAQATPEEVTPVTTQNEAPQ</sequence>
<reference evidence="3" key="1">
    <citation type="submission" date="2017-05" db="EMBL/GenBank/DDBJ databases">
        <title>Streptomyces olivochromogenes NBRC 3561 whole genome shotgun sequence.</title>
        <authorList>
            <person name="Dohra H."/>
            <person name="Kodani S."/>
        </authorList>
    </citation>
    <scope>NUCLEOTIDE SEQUENCE [LARGE SCALE GENOMIC DNA]</scope>
    <source>
        <strain evidence="3">NBRC 3561</strain>
    </source>
</reference>
<protein>
    <recommendedName>
        <fullName evidence="4">Phage portal protein</fullName>
    </recommendedName>
</protein>
<dbReference type="Pfam" id="PF05133">
    <property type="entry name" value="SPP1_portal"/>
    <property type="match status" value="1"/>
</dbReference>
<keyword evidence="3" id="KW-1185">Reference proteome</keyword>
<dbReference type="Proteomes" id="UP000217446">
    <property type="component" value="Unassembled WGS sequence"/>
</dbReference>
<feature type="region of interest" description="Disordered" evidence="1">
    <location>
        <begin position="276"/>
        <end position="307"/>
    </location>
</feature>
<evidence type="ECO:0000313" key="2">
    <source>
        <dbReference type="EMBL" id="GAX54739.1"/>
    </source>
</evidence>
<proteinExistence type="predicted"/>